<dbReference type="EMBL" id="RQGI01000046">
    <property type="protein sequence ID" value="TGL69573.1"/>
    <property type="molecule type" value="Genomic_DNA"/>
</dbReference>
<keyword evidence="4" id="KW-1185">Reference proteome</keyword>
<comment type="caution">
    <text evidence="2">The sequence shown here is derived from an EMBL/GenBank/DDBJ whole genome shotgun (WGS) entry which is preliminary data.</text>
</comment>
<dbReference type="InterPro" id="IPR036163">
    <property type="entry name" value="HMA_dom_sf"/>
</dbReference>
<dbReference type="EMBL" id="JAMQQD010000004">
    <property type="protein sequence ID" value="MCW7515924.1"/>
    <property type="molecule type" value="Genomic_DNA"/>
</dbReference>
<sequence>MVKYEIEGMTCNHCKMTVEKIFAENGKKATADVDYEIVSVNETLTEEELEKLRNRLSEDGYTLGNAK</sequence>
<evidence type="ECO:0000313" key="3">
    <source>
        <dbReference type="EMBL" id="TGL69573.1"/>
    </source>
</evidence>
<dbReference type="Pfam" id="PF00403">
    <property type="entry name" value="HMA"/>
    <property type="match status" value="1"/>
</dbReference>
<proteinExistence type="predicted"/>
<dbReference type="SUPFAM" id="SSF55008">
    <property type="entry name" value="HMA, heavy metal-associated domain"/>
    <property type="match status" value="1"/>
</dbReference>
<dbReference type="AlphaFoldDB" id="A0A2N0AW64"/>
<evidence type="ECO:0000313" key="2">
    <source>
        <dbReference type="EMBL" id="MCW7515924.1"/>
    </source>
</evidence>
<name>A0A2N0AW64_9LEPT</name>
<evidence type="ECO:0000313" key="5">
    <source>
        <dbReference type="Proteomes" id="UP001209694"/>
    </source>
</evidence>
<organism evidence="2 5">
    <name type="scientific">Leptospira levettii</name>
    <dbReference type="NCBI Taxonomy" id="2023178"/>
    <lineage>
        <taxon>Bacteria</taxon>
        <taxon>Pseudomonadati</taxon>
        <taxon>Spirochaetota</taxon>
        <taxon>Spirochaetia</taxon>
        <taxon>Leptospirales</taxon>
        <taxon>Leptospiraceae</taxon>
        <taxon>Leptospira</taxon>
    </lineage>
</organism>
<accession>A0A2N0AW64</accession>
<dbReference type="GO" id="GO:0046872">
    <property type="term" value="F:metal ion binding"/>
    <property type="evidence" value="ECO:0007669"/>
    <property type="project" value="InterPro"/>
</dbReference>
<dbReference type="GeneID" id="93341864"/>
<reference evidence="4" key="2">
    <citation type="journal article" date="2019" name="PLoS Negl. Trop. Dis.">
        <title>Revisiting the worldwide diversity of Leptospira species in the environment.</title>
        <authorList>
            <person name="Vincent A.T."/>
            <person name="Schiettekatte O."/>
            <person name="Bourhy P."/>
            <person name="Veyrier F.J."/>
            <person name="Picardeau M."/>
        </authorList>
    </citation>
    <scope>NUCLEOTIDE SEQUENCE [LARGE SCALE GENOMIC DNA]</scope>
    <source>
        <strain evidence="4">201702449</strain>
    </source>
</reference>
<dbReference type="Gene3D" id="3.30.70.100">
    <property type="match status" value="1"/>
</dbReference>
<evidence type="ECO:0000313" key="4">
    <source>
        <dbReference type="Proteomes" id="UP000297352"/>
    </source>
</evidence>
<reference evidence="2" key="3">
    <citation type="submission" date="2022-06" db="EMBL/GenBank/DDBJ databases">
        <title>Leptospira isolates from biofilms formed at urban environments.</title>
        <authorList>
            <person name="Ribeiro P.S."/>
            <person name="Sousa T."/>
            <person name="Carvalho N."/>
            <person name="Aburjaile F."/>
            <person name="Neves F."/>
            <person name="Oliveira D."/>
            <person name="Blanco L."/>
            <person name="Lima J."/>
            <person name="Costa F."/>
            <person name="Brenig B."/>
            <person name="Soares S."/>
            <person name="Ramos R."/>
            <person name="Goes-Neto A."/>
            <person name="Matiuzzi M."/>
            <person name="Azevedo V."/>
            <person name="Ristow P."/>
        </authorList>
    </citation>
    <scope>NUCLEOTIDE SEQUENCE</scope>
    <source>
        <strain evidence="2">VSF7</strain>
    </source>
</reference>
<protein>
    <submittedName>
        <fullName evidence="2">Cation transporter</fullName>
    </submittedName>
    <submittedName>
        <fullName evidence="3">Copper-binding protein</fullName>
    </submittedName>
</protein>
<gene>
    <name evidence="3" type="ORF">EHQ60_12005</name>
    <name evidence="2" type="ORF">ND810_12215</name>
</gene>
<feature type="domain" description="HMA" evidence="1">
    <location>
        <begin position="4"/>
        <end position="61"/>
    </location>
</feature>
<evidence type="ECO:0000259" key="1">
    <source>
        <dbReference type="Pfam" id="PF00403"/>
    </source>
</evidence>
<dbReference type="InterPro" id="IPR006121">
    <property type="entry name" value="HMA_dom"/>
</dbReference>
<dbReference type="RefSeq" id="WP_100716588.1">
    <property type="nucleotide sequence ID" value="NZ_JAIZBN010000003.1"/>
</dbReference>
<dbReference type="Proteomes" id="UP000297352">
    <property type="component" value="Unassembled WGS sequence"/>
</dbReference>
<reference evidence="3" key="1">
    <citation type="submission" date="2018-10" db="EMBL/GenBank/DDBJ databases">
        <authorList>
            <person name="Vincent A.T."/>
            <person name="Schiettekatte O."/>
            <person name="Bourhy P."/>
            <person name="Veyrier F.J."/>
            <person name="Picardeau M."/>
        </authorList>
    </citation>
    <scope>NUCLEOTIDE SEQUENCE</scope>
    <source>
        <strain evidence="3">201702449</strain>
    </source>
</reference>
<dbReference type="Proteomes" id="UP001209694">
    <property type="component" value="Unassembled WGS sequence"/>
</dbReference>